<accession>A0ACC2SM38</accession>
<protein>
    <submittedName>
        <fullName evidence="1">Uncharacterized protein</fullName>
    </submittedName>
</protein>
<organism evidence="1 2">
    <name type="scientific">Entomophthora muscae</name>
    <dbReference type="NCBI Taxonomy" id="34485"/>
    <lineage>
        <taxon>Eukaryota</taxon>
        <taxon>Fungi</taxon>
        <taxon>Fungi incertae sedis</taxon>
        <taxon>Zoopagomycota</taxon>
        <taxon>Entomophthoromycotina</taxon>
        <taxon>Entomophthoromycetes</taxon>
        <taxon>Entomophthorales</taxon>
        <taxon>Entomophthoraceae</taxon>
        <taxon>Entomophthora</taxon>
    </lineage>
</organism>
<gene>
    <name evidence="1" type="ORF">DSO57_1001255</name>
</gene>
<name>A0ACC2SM38_9FUNG</name>
<keyword evidence="2" id="KW-1185">Reference proteome</keyword>
<evidence type="ECO:0000313" key="1">
    <source>
        <dbReference type="EMBL" id="KAJ9063350.1"/>
    </source>
</evidence>
<reference evidence="1" key="1">
    <citation type="submission" date="2022-04" db="EMBL/GenBank/DDBJ databases">
        <title>Genome of the entomopathogenic fungus Entomophthora muscae.</title>
        <authorList>
            <person name="Elya C."/>
            <person name="Lovett B.R."/>
            <person name="Lee E."/>
            <person name="Macias A.M."/>
            <person name="Hajek A.E."/>
            <person name="De Bivort B.L."/>
            <person name="Kasson M.T."/>
            <person name="De Fine Licht H.H."/>
            <person name="Stajich J.E."/>
        </authorList>
    </citation>
    <scope>NUCLEOTIDE SEQUENCE</scope>
    <source>
        <strain evidence="1">Berkeley</strain>
    </source>
</reference>
<dbReference type="EMBL" id="QTSX02004973">
    <property type="protein sequence ID" value="KAJ9063350.1"/>
    <property type="molecule type" value="Genomic_DNA"/>
</dbReference>
<sequence length="67" mass="7875">MFLIAEIFICLTHDAGTWCNKWHEDHTKKDWDTFKRDFLARFLMKDATLIIILQVKKVGHAISKTAL</sequence>
<proteinExistence type="predicted"/>
<evidence type="ECO:0000313" key="2">
    <source>
        <dbReference type="Proteomes" id="UP001165960"/>
    </source>
</evidence>
<comment type="caution">
    <text evidence="1">The sequence shown here is derived from an EMBL/GenBank/DDBJ whole genome shotgun (WGS) entry which is preliminary data.</text>
</comment>
<dbReference type="Proteomes" id="UP001165960">
    <property type="component" value="Unassembled WGS sequence"/>
</dbReference>